<name>A0A6N3FNH3_EUBLI</name>
<accession>A0A6N3FNH3</accession>
<feature type="coiled-coil region" evidence="2">
    <location>
        <begin position="766"/>
        <end position="863"/>
    </location>
</feature>
<proteinExistence type="predicted"/>
<protein>
    <submittedName>
        <fullName evidence="4">Phage-related minor tail protein</fullName>
    </submittedName>
</protein>
<dbReference type="EMBL" id="CACRTR010000012">
    <property type="protein sequence ID" value="VYU53987.1"/>
    <property type="molecule type" value="Genomic_DNA"/>
</dbReference>
<feature type="domain" description="Phage tail tape measure protein" evidence="3">
    <location>
        <begin position="112"/>
        <end position="303"/>
    </location>
</feature>
<keyword evidence="1" id="KW-1188">Viral release from host cell</keyword>
<dbReference type="AlphaFoldDB" id="A0A6N3FNH3"/>
<evidence type="ECO:0000256" key="1">
    <source>
        <dbReference type="ARBA" id="ARBA00022612"/>
    </source>
</evidence>
<evidence type="ECO:0000259" key="3">
    <source>
        <dbReference type="Pfam" id="PF10145"/>
    </source>
</evidence>
<dbReference type="Pfam" id="PF10145">
    <property type="entry name" value="PhageMin_Tail"/>
    <property type="match status" value="1"/>
</dbReference>
<dbReference type="NCBIfam" id="TIGR01760">
    <property type="entry name" value="tape_meas_TP901"/>
    <property type="match status" value="1"/>
</dbReference>
<evidence type="ECO:0000313" key="4">
    <source>
        <dbReference type="EMBL" id="VYU53987.1"/>
    </source>
</evidence>
<sequence>MPGLTGGISLAPLKVELKADITGFKSDMEKARVTGVTEAEKISKSLENTAKTGERLSSVGSNLTKYVSLPLAGVATVAGKMAMDFEKSMGMVSTLLDGTTEQVKDRTAELSESVLNVSKDTGVAAKDISGGLYEVISAYGDTADSAKILEVAAKGAKASGASTTDTIRLLSSVTKGYGNTSYEANQKVADLAFLTAKLGQTTFPELAGSIGQVVPLCESLKVSQEELFGVMATATGVTGNASEVTTQLKGVLQSLMSPTKDMTELMEGLGYANGQAMMESLGFQGALNTIVKAAEDSGKPLQAYIGSIEGQVLALALAGAQSENLTEKTKAMMEANGAATEAYEKSQDNMGAKFEKAMNKIMVSLIELGDAAAPTLEKIADMISDVADWFGSLSDEQQENILKWGGLAAAAGPVLKLFGDGIQTFTKLTPAIAGLSKGFDVLSGAGKAVTRTVPKATSVAKDLAKEVGGLPALLKPAAKEATELATAGGSIAKALPDASKVIEGVEYAIDGIPKAAAPAAESLTTVAGAAGEAATAVGGGSGLAETLSNVLGSSLGTAAIGVGAFAVAAAGIGVGIAEAYKQMNADVVPEVDLFSDTLNIATKRITDSSGNAAAIAKSNAVIISDATKEALGAYMELDDGVSVALYNIKMNSNIATEETSNILIENFDKMSETLLQKENESYNARIETLGAFLQNNIFLEETNGQVILEKINQAHTEKITKTEETEARINEILSAAAENNWQLTESQRIELATLQGKMRDDAINSLSQTEEEAAVIRARMKDYQGRLSAEMASELIQKANEARDGEVKAAEEKRDGIIREAARMKEAKTITQEEYDQMVDAANKSCENQKSAANRTCKEVKDEIVAGTPDIVKAVDIQTGQMLTPWETFKKNVLGIFNSIAAWWDNLPFNKGVSVTDRIKNSSGYSYRYNGVENVPYDGYRIYAHKDERLLTAEENAAYTRMLSGNSGGIHQEFNFYGDNNSPSEIGRAAEKAMRDIPTTP</sequence>
<gene>
    <name evidence="4" type="ORF">ELLFYP34_00520</name>
</gene>
<dbReference type="PANTHER" id="PTHR37813:SF1">
    <property type="entry name" value="FELS-2 PROPHAGE PROTEIN"/>
    <property type="match status" value="1"/>
</dbReference>
<dbReference type="PANTHER" id="PTHR37813">
    <property type="entry name" value="FELS-2 PROPHAGE PROTEIN"/>
    <property type="match status" value="1"/>
</dbReference>
<reference evidence="4" key="1">
    <citation type="submission" date="2019-11" db="EMBL/GenBank/DDBJ databases">
        <authorList>
            <person name="Feng L."/>
        </authorList>
    </citation>
    <scope>NUCLEOTIDE SEQUENCE</scope>
    <source>
        <strain evidence="4">ElimosumLFYP34</strain>
    </source>
</reference>
<keyword evidence="2" id="KW-0175">Coiled coil</keyword>
<evidence type="ECO:0000256" key="2">
    <source>
        <dbReference type="SAM" id="Coils"/>
    </source>
</evidence>
<dbReference type="InterPro" id="IPR010090">
    <property type="entry name" value="Phage_tape_meas"/>
</dbReference>
<organism evidence="4">
    <name type="scientific">Eubacterium limosum</name>
    <dbReference type="NCBI Taxonomy" id="1736"/>
    <lineage>
        <taxon>Bacteria</taxon>
        <taxon>Bacillati</taxon>
        <taxon>Bacillota</taxon>
        <taxon>Clostridia</taxon>
        <taxon>Eubacteriales</taxon>
        <taxon>Eubacteriaceae</taxon>
        <taxon>Eubacterium</taxon>
    </lineage>
</organism>